<dbReference type="InterPro" id="IPR036719">
    <property type="entry name" value="Neuro-gated_channel_TM_sf"/>
</dbReference>
<feature type="transmembrane region" description="Helical" evidence="7">
    <location>
        <begin position="741"/>
        <end position="763"/>
    </location>
</feature>
<evidence type="ECO:0000256" key="7">
    <source>
        <dbReference type="SAM" id="Phobius"/>
    </source>
</evidence>
<comment type="caution">
    <text evidence="6">Lacks conserved residue(s) required for the propagation of feature annotation.</text>
</comment>
<dbReference type="InterPro" id="IPR038050">
    <property type="entry name" value="Neuro_actylchol_rec"/>
</dbReference>
<evidence type="ECO:0000256" key="2">
    <source>
        <dbReference type="ARBA" id="ARBA00022692"/>
    </source>
</evidence>
<feature type="transmembrane region" description="Helical" evidence="7">
    <location>
        <begin position="678"/>
        <end position="700"/>
    </location>
</feature>
<keyword evidence="5 6" id="KW-1015">Disulfide bond</keyword>
<keyword evidence="10" id="KW-1185">Reference proteome</keyword>
<evidence type="ECO:0000313" key="9">
    <source>
        <dbReference type="EMBL" id="KAG7171773.1"/>
    </source>
</evidence>
<evidence type="ECO:0000259" key="8">
    <source>
        <dbReference type="Pfam" id="PF02931"/>
    </source>
</evidence>
<keyword evidence="3 7" id="KW-1133">Transmembrane helix</keyword>
<dbReference type="AlphaFoldDB" id="A0A8J5N267"/>
<dbReference type="InterPro" id="IPR006201">
    <property type="entry name" value="Neur_channel"/>
</dbReference>
<dbReference type="EMBL" id="JAHLQT010011632">
    <property type="protein sequence ID" value="KAG7171773.1"/>
    <property type="molecule type" value="Genomic_DNA"/>
</dbReference>
<dbReference type="Proteomes" id="UP000747542">
    <property type="component" value="Unassembled WGS sequence"/>
</dbReference>
<evidence type="ECO:0000256" key="3">
    <source>
        <dbReference type="ARBA" id="ARBA00022989"/>
    </source>
</evidence>
<dbReference type="PANTHER" id="PTHR18945">
    <property type="entry name" value="NEUROTRANSMITTER GATED ION CHANNEL"/>
    <property type="match status" value="1"/>
</dbReference>
<proteinExistence type="predicted"/>
<dbReference type="Pfam" id="PF02931">
    <property type="entry name" value="Neur_chan_LBD"/>
    <property type="match status" value="1"/>
</dbReference>
<dbReference type="Gene3D" id="2.70.170.10">
    <property type="entry name" value="Neurotransmitter-gated ion-channel ligand-binding domain"/>
    <property type="match status" value="1"/>
</dbReference>
<dbReference type="InterPro" id="IPR006202">
    <property type="entry name" value="Neur_chan_lig-bd"/>
</dbReference>
<evidence type="ECO:0000256" key="5">
    <source>
        <dbReference type="ARBA" id="ARBA00023157"/>
    </source>
</evidence>
<keyword evidence="2 7" id="KW-0812">Transmembrane</keyword>
<protein>
    <submittedName>
        <fullName evidence="9">Glycine receptor subunit alpha-4-like 1</fullName>
    </submittedName>
</protein>
<organism evidence="9 10">
    <name type="scientific">Homarus americanus</name>
    <name type="common">American lobster</name>
    <dbReference type="NCBI Taxonomy" id="6706"/>
    <lineage>
        <taxon>Eukaryota</taxon>
        <taxon>Metazoa</taxon>
        <taxon>Ecdysozoa</taxon>
        <taxon>Arthropoda</taxon>
        <taxon>Crustacea</taxon>
        <taxon>Multicrustacea</taxon>
        <taxon>Malacostraca</taxon>
        <taxon>Eumalacostraca</taxon>
        <taxon>Eucarida</taxon>
        <taxon>Decapoda</taxon>
        <taxon>Pleocyemata</taxon>
        <taxon>Astacidea</taxon>
        <taxon>Nephropoidea</taxon>
        <taxon>Nephropidae</taxon>
        <taxon>Homarus</taxon>
    </lineage>
</organism>
<dbReference type="CDD" id="cd00112">
    <property type="entry name" value="LDLa"/>
    <property type="match status" value="1"/>
</dbReference>
<feature type="transmembrane region" description="Helical" evidence="7">
    <location>
        <begin position="709"/>
        <end position="726"/>
    </location>
</feature>
<dbReference type="SMART" id="SM00192">
    <property type="entry name" value="LDLa"/>
    <property type="match status" value="1"/>
</dbReference>
<feature type="disulfide bond" evidence="6">
    <location>
        <begin position="422"/>
        <end position="434"/>
    </location>
</feature>
<dbReference type="GO" id="GO:0004888">
    <property type="term" value="F:transmembrane signaling receptor activity"/>
    <property type="evidence" value="ECO:0007669"/>
    <property type="project" value="InterPro"/>
</dbReference>
<feature type="domain" description="Neurotransmitter-gated ion-channel ligand-binding" evidence="8">
    <location>
        <begin position="465"/>
        <end position="637"/>
    </location>
</feature>
<dbReference type="SUPFAM" id="SSF63712">
    <property type="entry name" value="Nicotinic receptor ligand binding domain-like"/>
    <property type="match status" value="1"/>
</dbReference>
<gene>
    <name evidence="9" type="primary">Glra4-L1</name>
    <name evidence="9" type="ORF">Hamer_G000684</name>
</gene>
<dbReference type="InterPro" id="IPR036055">
    <property type="entry name" value="LDL_receptor-like_sf"/>
</dbReference>
<evidence type="ECO:0000256" key="4">
    <source>
        <dbReference type="ARBA" id="ARBA00023136"/>
    </source>
</evidence>
<comment type="caution">
    <text evidence="9">The sequence shown here is derived from an EMBL/GenBank/DDBJ whole genome shotgun (WGS) entry which is preliminary data.</text>
</comment>
<dbReference type="Pfam" id="PF00057">
    <property type="entry name" value="Ldl_recept_a"/>
    <property type="match status" value="1"/>
</dbReference>
<feature type="disulfide bond" evidence="6">
    <location>
        <begin position="441"/>
        <end position="456"/>
    </location>
</feature>
<dbReference type="InterPro" id="IPR036734">
    <property type="entry name" value="Neur_chan_lig-bd_sf"/>
</dbReference>
<name>A0A8J5N267_HOMAM</name>
<sequence length="825" mass="93341">MWTWVLVGDGGCHLKLPTIPAVVPRQSVLLCLLLLLLLVVTALSGALLTTWDSHLCAPPHILPSITFGPPDPYNFTVCALVHQLSGERNERQSGFFYYSVNNTNITARTDFSIIKVTVEDKIYVFNGSLDQDVWNPVCFGYNINQSEAWFVSEGKFLDLSVIENNTDPHDNSSVCIGIPTSYMASTIAAVSVVAGVMDEQDAHLVTCDAVVYASLAASTLDNTWYEDGETWRTEFKREELCSKSTHNFWLKQSCDYLECNKVCTGFGGHLLTVPSHLENLTTSVPLMCPTDETQVSWTSHDYQEDGPLTAKCPTLLLNGTSAFRFCLSELECSLCQAPMWLRFMLYGDIRGFDRAFFLKSQPGGNIYFEGLTTSIISIRGSSWVLSSRIHHRFWQLGHSSWPIGRRVWRSGTTNTTLTLTSCTVLQFSSDDGHCISREKRCNSLVDFPDRSDELGCLDRVVQKNNSYEHLVPPTHNNENETDVYYWFNVKNIREITTTNAIANIDMSVILYWSDPRLVMWDAGNKGISFFICDDIWHPKLGIRAGYENKGQEVNYEVYTSECAVIHSLSHHQYDMDDPYMGRFVYGEERNLTKLMQLLLALPCNFELHRYPFGQHQCNATFYLKIFEGDKELKTILESGEINYSGKKNLLDYKLLKVTFENTSSFATLTLHLQSQCDYHMLTSFAPSALMFIISYSSLFFPMAFFSDRIMVSLTALLVLAALFAQASDSYVKTPYYKLIDVWYATMICLCFTVVMTNVVTNCLQHMPQEFTYSLVSTRDGDGTKRGTPANSPRRAVYFNTVSKVLHIALFTSLVTVFIMFATDVI</sequence>
<dbReference type="InterPro" id="IPR002172">
    <property type="entry name" value="LDrepeatLR_classA_rpt"/>
</dbReference>
<feature type="transmembrane region" description="Helical" evidence="7">
    <location>
        <begin position="28"/>
        <end position="51"/>
    </location>
</feature>
<dbReference type="PROSITE" id="PS50068">
    <property type="entry name" value="LDLRA_2"/>
    <property type="match status" value="1"/>
</dbReference>
<dbReference type="Gene3D" id="4.10.400.10">
    <property type="entry name" value="Low-density Lipoprotein Receptor"/>
    <property type="match status" value="1"/>
</dbReference>
<keyword evidence="9" id="KW-0675">Receptor</keyword>
<dbReference type="Gene3D" id="1.20.58.390">
    <property type="entry name" value="Neurotransmitter-gated ion-channel transmembrane domain"/>
    <property type="match status" value="1"/>
</dbReference>
<dbReference type="GO" id="GO:0016020">
    <property type="term" value="C:membrane"/>
    <property type="evidence" value="ECO:0007669"/>
    <property type="project" value="UniProtKB-SubCell"/>
</dbReference>
<dbReference type="SUPFAM" id="SSF90112">
    <property type="entry name" value="Neurotransmitter-gated ion-channel transmembrane pore"/>
    <property type="match status" value="1"/>
</dbReference>
<keyword evidence="4 7" id="KW-0472">Membrane</keyword>
<dbReference type="GO" id="GO:0005230">
    <property type="term" value="F:extracellular ligand-gated monoatomic ion channel activity"/>
    <property type="evidence" value="ECO:0007669"/>
    <property type="project" value="InterPro"/>
</dbReference>
<evidence type="ECO:0000313" key="10">
    <source>
        <dbReference type="Proteomes" id="UP000747542"/>
    </source>
</evidence>
<comment type="subcellular location">
    <subcellularLocation>
        <location evidence="1">Membrane</location>
        <topology evidence="1">Multi-pass membrane protein</topology>
    </subcellularLocation>
</comment>
<feature type="transmembrane region" description="Helical" evidence="7">
    <location>
        <begin position="804"/>
        <end position="822"/>
    </location>
</feature>
<evidence type="ECO:0000256" key="1">
    <source>
        <dbReference type="ARBA" id="ARBA00004141"/>
    </source>
</evidence>
<accession>A0A8J5N267</accession>
<reference evidence="9" key="1">
    <citation type="journal article" date="2021" name="Sci. Adv.">
        <title>The American lobster genome reveals insights on longevity, neural, and immune adaptations.</title>
        <authorList>
            <person name="Polinski J.M."/>
            <person name="Zimin A.V."/>
            <person name="Clark K.F."/>
            <person name="Kohn A.B."/>
            <person name="Sadowski N."/>
            <person name="Timp W."/>
            <person name="Ptitsyn A."/>
            <person name="Khanna P."/>
            <person name="Romanova D.Y."/>
            <person name="Williams P."/>
            <person name="Greenwood S.J."/>
            <person name="Moroz L.L."/>
            <person name="Walt D.R."/>
            <person name="Bodnar A.G."/>
        </authorList>
    </citation>
    <scope>NUCLEOTIDE SEQUENCE</scope>
    <source>
        <strain evidence="9">GMGI-L3</strain>
    </source>
</reference>
<evidence type="ECO:0000256" key="6">
    <source>
        <dbReference type="PROSITE-ProRule" id="PRU00124"/>
    </source>
</evidence>
<dbReference type="SUPFAM" id="SSF57424">
    <property type="entry name" value="LDL receptor-like module"/>
    <property type="match status" value="1"/>
</dbReference>